<dbReference type="EMBL" id="JAAXOT010000003">
    <property type="protein sequence ID" value="NKY56177.1"/>
    <property type="molecule type" value="Genomic_DNA"/>
</dbReference>
<protein>
    <submittedName>
        <fullName evidence="1">GNAT family N-acetyltransferase</fullName>
    </submittedName>
</protein>
<name>A0A846YBE6_9NOCA</name>
<dbReference type="RefSeq" id="WP_168433880.1">
    <property type="nucleotide sequence ID" value="NZ_JAAXOT010000003.1"/>
</dbReference>
<dbReference type="InterPro" id="IPR016181">
    <property type="entry name" value="Acyl_CoA_acyltransferase"/>
</dbReference>
<dbReference type="GO" id="GO:0016740">
    <property type="term" value="F:transferase activity"/>
    <property type="evidence" value="ECO:0007669"/>
    <property type="project" value="UniProtKB-KW"/>
</dbReference>
<reference evidence="1 2" key="1">
    <citation type="submission" date="2020-04" db="EMBL/GenBank/DDBJ databases">
        <title>MicrobeNet Type strains.</title>
        <authorList>
            <person name="Nicholson A.C."/>
        </authorList>
    </citation>
    <scope>NUCLEOTIDE SEQUENCE [LARGE SCALE GENOMIC DNA]</scope>
    <source>
        <strain evidence="1 2">JCM 3332</strain>
    </source>
</reference>
<organism evidence="1 2">
    <name type="scientific">Nocardia flavorosea</name>
    <dbReference type="NCBI Taxonomy" id="53429"/>
    <lineage>
        <taxon>Bacteria</taxon>
        <taxon>Bacillati</taxon>
        <taxon>Actinomycetota</taxon>
        <taxon>Actinomycetes</taxon>
        <taxon>Mycobacteriales</taxon>
        <taxon>Nocardiaceae</taxon>
        <taxon>Nocardia</taxon>
    </lineage>
</organism>
<dbReference type="Proteomes" id="UP000570678">
    <property type="component" value="Unassembled WGS sequence"/>
</dbReference>
<dbReference type="Gene3D" id="3.40.630.30">
    <property type="match status" value="1"/>
</dbReference>
<evidence type="ECO:0000313" key="2">
    <source>
        <dbReference type="Proteomes" id="UP000570678"/>
    </source>
</evidence>
<proteinExistence type="predicted"/>
<dbReference type="SUPFAM" id="SSF55729">
    <property type="entry name" value="Acyl-CoA N-acyltransferases (Nat)"/>
    <property type="match status" value="1"/>
</dbReference>
<gene>
    <name evidence="1" type="ORF">HGA15_08395</name>
</gene>
<sequence length="80" mass="8388">MNIVIDPLRQEKGLGSAALKAVFDHPELADVVTLGGSVDVRNTASLGMLRKLGYVPSGPAVQGMIPFTIPGPAERVHGRP</sequence>
<comment type="caution">
    <text evidence="1">The sequence shown here is derived from an EMBL/GenBank/DDBJ whole genome shotgun (WGS) entry which is preliminary data.</text>
</comment>
<evidence type="ECO:0000313" key="1">
    <source>
        <dbReference type="EMBL" id="NKY56177.1"/>
    </source>
</evidence>
<dbReference type="AlphaFoldDB" id="A0A846YBE6"/>
<keyword evidence="1" id="KW-0808">Transferase</keyword>
<keyword evidence="2" id="KW-1185">Reference proteome</keyword>
<accession>A0A846YBE6</accession>